<feature type="region of interest" description="Disordered" evidence="1">
    <location>
        <begin position="78"/>
        <end position="109"/>
    </location>
</feature>
<keyword evidence="3" id="KW-1185">Reference proteome</keyword>
<dbReference type="Proteomes" id="UP001221757">
    <property type="component" value="Unassembled WGS sequence"/>
</dbReference>
<dbReference type="InterPro" id="IPR011009">
    <property type="entry name" value="Kinase-like_dom_sf"/>
</dbReference>
<evidence type="ECO:0008006" key="4">
    <source>
        <dbReference type="Google" id="ProtNLM"/>
    </source>
</evidence>
<protein>
    <recommendedName>
        <fullName evidence="4">Protein kinase domain-containing protein</fullName>
    </recommendedName>
</protein>
<comment type="caution">
    <text evidence="2">The sequence shown here is derived from an EMBL/GenBank/DDBJ whole genome shotgun (WGS) entry which is preliminary data.</text>
</comment>
<sequence length="109" mass="11928">MRRPHRILTGFRHSISSTLAALRGEGIHHHDVHGKNVLWKNGSAYLTDFGRATTECVEGEDCPDLPFILEDDLATVPNLIPSTSQSSTEAPTTASRARQTARDQMGSCI</sequence>
<reference evidence="2" key="1">
    <citation type="submission" date="2023-03" db="EMBL/GenBank/DDBJ databases">
        <title>Massive genome expansion in bonnet fungi (Mycena s.s.) driven by repeated elements and novel gene families across ecological guilds.</title>
        <authorList>
            <consortium name="Lawrence Berkeley National Laboratory"/>
            <person name="Harder C.B."/>
            <person name="Miyauchi S."/>
            <person name="Viragh M."/>
            <person name="Kuo A."/>
            <person name="Thoen E."/>
            <person name="Andreopoulos B."/>
            <person name="Lu D."/>
            <person name="Skrede I."/>
            <person name="Drula E."/>
            <person name="Henrissat B."/>
            <person name="Morin E."/>
            <person name="Kohler A."/>
            <person name="Barry K."/>
            <person name="LaButti K."/>
            <person name="Morin E."/>
            <person name="Salamov A."/>
            <person name="Lipzen A."/>
            <person name="Mereny Z."/>
            <person name="Hegedus B."/>
            <person name="Baldrian P."/>
            <person name="Stursova M."/>
            <person name="Weitz H."/>
            <person name="Taylor A."/>
            <person name="Grigoriev I.V."/>
            <person name="Nagy L.G."/>
            <person name="Martin F."/>
            <person name="Kauserud H."/>
        </authorList>
    </citation>
    <scope>NUCLEOTIDE SEQUENCE</scope>
    <source>
        <strain evidence="2">CBHHK067</strain>
    </source>
</reference>
<name>A0AAD7G5N6_MYCRO</name>
<dbReference type="EMBL" id="JARKIE010000183">
    <property type="protein sequence ID" value="KAJ7670232.1"/>
    <property type="molecule type" value="Genomic_DNA"/>
</dbReference>
<feature type="compositionally biased region" description="Polar residues" evidence="1">
    <location>
        <begin position="80"/>
        <end position="98"/>
    </location>
</feature>
<organism evidence="2 3">
    <name type="scientific">Mycena rosella</name>
    <name type="common">Pink bonnet</name>
    <name type="synonym">Agaricus rosellus</name>
    <dbReference type="NCBI Taxonomy" id="1033263"/>
    <lineage>
        <taxon>Eukaryota</taxon>
        <taxon>Fungi</taxon>
        <taxon>Dikarya</taxon>
        <taxon>Basidiomycota</taxon>
        <taxon>Agaricomycotina</taxon>
        <taxon>Agaricomycetes</taxon>
        <taxon>Agaricomycetidae</taxon>
        <taxon>Agaricales</taxon>
        <taxon>Marasmiineae</taxon>
        <taxon>Mycenaceae</taxon>
        <taxon>Mycena</taxon>
    </lineage>
</organism>
<accession>A0AAD7G5N6</accession>
<dbReference type="Gene3D" id="1.10.510.10">
    <property type="entry name" value="Transferase(Phosphotransferase) domain 1"/>
    <property type="match status" value="1"/>
</dbReference>
<evidence type="ECO:0000256" key="1">
    <source>
        <dbReference type="SAM" id="MobiDB-lite"/>
    </source>
</evidence>
<dbReference type="SUPFAM" id="SSF56112">
    <property type="entry name" value="Protein kinase-like (PK-like)"/>
    <property type="match status" value="1"/>
</dbReference>
<evidence type="ECO:0000313" key="2">
    <source>
        <dbReference type="EMBL" id="KAJ7670232.1"/>
    </source>
</evidence>
<dbReference type="AlphaFoldDB" id="A0AAD7G5N6"/>
<gene>
    <name evidence="2" type="ORF">B0H17DRAFT_1086138</name>
</gene>
<proteinExistence type="predicted"/>
<evidence type="ECO:0000313" key="3">
    <source>
        <dbReference type="Proteomes" id="UP001221757"/>
    </source>
</evidence>